<dbReference type="SUPFAM" id="SSF57283">
    <property type="entry name" value="PMP inhibitors"/>
    <property type="match status" value="2"/>
</dbReference>
<dbReference type="Proteomes" id="UP000092461">
    <property type="component" value="Unassembled WGS sequence"/>
</dbReference>
<evidence type="ECO:0000256" key="9">
    <source>
        <dbReference type="SAM" id="SignalP"/>
    </source>
</evidence>
<dbReference type="RefSeq" id="XP_055691380.1">
    <property type="nucleotide sequence ID" value="XM_055835405.1"/>
</dbReference>
<reference evidence="13" key="1">
    <citation type="submission" date="2012-05" db="EMBL/GenBank/DDBJ databases">
        <title>Whole Genome Assembly of Lutzomyia longipalpis.</title>
        <authorList>
            <person name="Richards S."/>
            <person name="Qu C."/>
            <person name="Dillon R."/>
            <person name="Worley K."/>
            <person name="Scherer S."/>
            <person name="Batterton M."/>
            <person name="Taylor A."/>
            <person name="Hawes A."/>
            <person name="Hernandez B."/>
            <person name="Kovar C."/>
            <person name="Mandapat C."/>
            <person name="Pham C."/>
            <person name="Qu C."/>
            <person name="Jing C."/>
            <person name="Bess C."/>
            <person name="Bandaranaike D."/>
            <person name="Ngo D."/>
            <person name="Ongeri F."/>
            <person name="Arias F."/>
            <person name="Lara F."/>
            <person name="Weissenberger G."/>
            <person name="Kamau G."/>
            <person name="Han H."/>
            <person name="Shen H."/>
            <person name="Dinh H."/>
            <person name="Khalil I."/>
            <person name="Jones J."/>
            <person name="Shafer J."/>
            <person name="Jayaseelan J."/>
            <person name="Quiroz J."/>
            <person name="Blankenburg K."/>
            <person name="Nguyen L."/>
            <person name="Jackson L."/>
            <person name="Francisco L."/>
            <person name="Tang L.-Y."/>
            <person name="Pu L.-L."/>
            <person name="Perales L."/>
            <person name="Lorensuhewa L."/>
            <person name="Munidasa M."/>
            <person name="Coyle M."/>
            <person name="Taylor M."/>
            <person name="Puazo M."/>
            <person name="Firestine M."/>
            <person name="Scheel M."/>
            <person name="Javaid M."/>
            <person name="Wang M."/>
            <person name="Li M."/>
            <person name="Tabassum N."/>
            <person name="Saada N."/>
            <person name="Osuji N."/>
            <person name="Aqrawi P."/>
            <person name="Fu Q."/>
            <person name="Thornton R."/>
            <person name="Raj R."/>
            <person name="Goodspeed R."/>
            <person name="Mata R."/>
            <person name="Najjar R."/>
            <person name="Gubbala S."/>
            <person name="Lee S."/>
            <person name="Denson S."/>
            <person name="Patil S."/>
            <person name="Macmil S."/>
            <person name="Qi S."/>
            <person name="Matskevitch T."/>
            <person name="Palculict T."/>
            <person name="Mathew T."/>
            <person name="Vee V."/>
            <person name="Velamala V."/>
            <person name="Korchina V."/>
            <person name="Cai W."/>
            <person name="Liu W."/>
            <person name="Dai W."/>
            <person name="Zou X."/>
            <person name="Zhu Y."/>
            <person name="Zhang Y."/>
            <person name="Wu Y.-Q."/>
            <person name="Xin Y."/>
            <person name="Nazarath L."/>
            <person name="Kovar C."/>
            <person name="Han Y."/>
            <person name="Muzny D."/>
            <person name="Gibbs R."/>
        </authorList>
    </citation>
    <scope>NUCLEOTIDE SEQUENCE [LARGE SCALE GENOMIC DNA]</scope>
    <source>
        <strain evidence="13">Jacobina</strain>
    </source>
</reference>
<dbReference type="OrthoDB" id="10026631at2759"/>
<feature type="region of interest" description="Disordered" evidence="8">
    <location>
        <begin position="65"/>
        <end position="111"/>
    </location>
</feature>
<dbReference type="AlphaFoldDB" id="A0A1B0GH06"/>
<organism evidence="12 13">
    <name type="scientific">Lutzomyia longipalpis</name>
    <name type="common">Sand fly</name>
    <dbReference type="NCBI Taxonomy" id="7200"/>
    <lineage>
        <taxon>Eukaryota</taxon>
        <taxon>Metazoa</taxon>
        <taxon>Ecdysozoa</taxon>
        <taxon>Arthropoda</taxon>
        <taxon>Hexapoda</taxon>
        <taxon>Insecta</taxon>
        <taxon>Pterygota</taxon>
        <taxon>Neoptera</taxon>
        <taxon>Endopterygota</taxon>
        <taxon>Diptera</taxon>
        <taxon>Nematocera</taxon>
        <taxon>Psychodoidea</taxon>
        <taxon>Psychodidae</taxon>
        <taxon>Lutzomyia</taxon>
        <taxon>Lutzomyia</taxon>
    </lineage>
</organism>
<evidence type="ECO:0000256" key="6">
    <source>
        <dbReference type="ARBA" id="ARBA00029459"/>
    </source>
</evidence>
<sequence length="153" mass="17692">MTKVLFFVAILLCLQFISADDDDDKKCEPNSHFMIDCNRCRCSRDGLSYWCTRMACVDFTKRTKRQAVEEQRHDDAKSTEIRPAEHKVEDAAKQEEPKQEENAEATPENGTVCTPGDVKHEDCNRCKCANNGIGWWCTRNECPTRRRRHPLIP</sequence>
<evidence type="ECO:0000256" key="7">
    <source>
        <dbReference type="PROSITE-ProRule" id="PRU00776"/>
    </source>
</evidence>
<dbReference type="EnsemblMetazoa" id="LLOJ000278-RA">
    <property type="protein sequence ID" value="LLOJ000278-PA"/>
    <property type="gene ID" value="LLOJ000278"/>
</dbReference>
<evidence type="ECO:0000256" key="8">
    <source>
        <dbReference type="SAM" id="MobiDB-lite"/>
    </source>
</evidence>
<evidence type="ECO:0000313" key="12">
    <source>
        <dbReference type="EnsemblMetazoa" id="LLOJ000278-PA"/>
    </source>
</evidence>
<comment type="similarity">
    <text evidence="6 7">Belongs to the protease inhibitor I19 family.</text>
</comment>
<keyword evidence="2" id="KW-0964">Secreted</keyword>
<dbReference type="EMBL" id="AJWK01001024">
    <property type="status" value="NOT_ANNOTATED_CDS"/>
    <property type="molecule type" value="Genomic_DNA"/>
</dbReference>
<dbReference type="KEGG" id="lll:129794614"/>
<protein>
    <submittedName>
        <fullName evidence="11">Putative secreted protein</fullName>
    </submittedName>
</protein>
<feature type="disulfide bond" evidence="7">
    <location>
        <begin position="113"/>
        <end position="128"/>
    </location>
</feature>
<comment type="subcellular location">
    <subcellularLocation>
        <location evidence="1">Secreted</location>
    </subcellularLocation>
</comment>
<feature type="chain" id="PRO_5044555644" evidence="9">
    <location>
        <begin position="20"/>
        <end position="153"/>
    </location>
</feature>
<comment type="caution">
    <text evidence="7">Lacks conserved residue(s) required for the propagation of feature annotation.</text>
</comment>
<feature type="compositionally biased region" description="Basic and acidic residues" evidence="8">
    <location>
        <begin position="66"/>
        <end position="101"/>
    </location>
</feature>
<feature type="domain" description="Pacifastin" evidence="10">
    <location>
        <begin position="24"/>
        <end position="59"/>
    </location>
</feature>
<evidence type="ECO:0000256" key="4">
    <source>
        <dbReference type="ARBA" id="ARBA00022900"/>
    </source>
</evidence>
<name>A0A1B0GH06_LUTLO</name>
<keyword evidence="9" id="KW-0732">Signal</keyword>
<dbReference type="InterPro" id="IPR036201">
    <property type="entry name" value="Pacifastin_dom_sf"/>
</dbReference>
<dbReference type="GO" id="GO:0005576">
    <property type="term" value="C:extracellular region"/>
    <property type="evidence" value="ECO:0007669"/>
    <property type="project" value="UniProtKB-SubCell"/>
</dbReference>
<keyword evidence="3 7" id="KW-0646">Protease inhibitor</keyword>
<feature type="signal peptide" evidence="9">
    <location>
        <begin position="1"/>
        <end position="19"/>
    </location>
</feature>
<evidence type="ECO:0000256" key="2">
    <source>
        <dbReference type="ARBA" id="ARBA00022525"/>
    </source>
</evidence>
<accession>A0A1B0GH06</accession>
<proteinExistence type="inferred from homology"/>
<reference evidence="12" key="3">
    <citation type="submission" date="2020-05" db="UniProtKB">
        <authorList>
            <consortium name="EnsemblMetazoa"/>
        </authorList>
    </citation>
    <scope>IDENTIFICATION</scope>
    <source>
        <strain evidence="12">Jacobina</strain>
    </source>
</reference>
<dbReference type="Pfam" id="PF05375">
    <property type="entry name" value="Pacifastin_I"/>
    <property type="match status" value="2"/>
</dbReference>
<dbReference type="PROSITE" id="PS51446">
    <property type="entry name" value="PACIFASTIN"/>
    <property type="match status" value="2"/>
</dbReference>
<evidence type="ECO:0000313" key="13">
    <source>
        <dbReference type="Proteomes" id="UP000092461"/>
    </source>
</evidence>
<dbReference type="GO" id="GO:0004867">
    <property type="term" value="F:serine-type endopeptidase inhibitor activity"/>
    <property type="evidence" value="ECO:0007669"/>
    <property type="project" value="UniProtKB-UniRule"/>
</dbReference>
<dbReference type="EMBL" id="GITU01004657">
    <property type="protein sequence ID" value="MBC1173360.1"/>
    <property type="molecule type" value="Transcribed_RNA"/>
</dbReference>
<feature type="disulfide bond" evidence="7">
    <location>
        <begin position="27"/>
        <end position="42"/>
    </location>
</feature>
<dbReference type="VEuPathDB" id="VectorBase:LLONM1_001466"/>
<feature type="domain" description="Pacifastin" evidence="10">
    <location>
        <begin position="110"/>
        <end position="145"/>
    </location>
</feature>
<dbReference type="InterPro" id="IPR008037">
    <property type="entry name" value="Pacifastin_dom"/>
</dbReference>
<evidence type="ECO:0000313" key="11">
    <source>
        <dbReference type="EMBL" id="MBC1173360.1"/>
    </source>
</evidence>
<dbReference type="VEuPathDB" id="VectorBase:LLOJ000278"/>
<dbReference type="GeneID" id="129794614"/>
<evidence type="ECO:0000256" key="1">
    <source>
        <dbReference type="ARBA" id="ARBA00004613"/>
    </source>
</evidence>
<reference evidence="11" key="2">
    <citation type="journal article" date="2020" name="BMC">
        <title>Leishmania infection induces a limited differential gene expression in the sand fly midgut.</title>
        <authorList>
            <person name="Coutinho-Abreu I.V."/>
            <person name="Serafim T.D."/>
            <person name="Meneses C."/>
            <person name="Kamhawi S."/>
            <person name="Oliveira F."/>
            <person name="Valenzuela J.G."/>
        </authorList>
    </citation>
    <scope>NUCLEOTIDE SEQUENCE</scope>
    <source>
        <strain evidence="11">Jacobina</strain>
        <tissue evidence="11">Midgut</tissue>
    </source>
</reference>
<evidence type="ECO:0000256" key="5">
    <source>
        <dbReference type="ARBA" id="ARBA00023157"/>
    </source>
</evidence>
<evidence type="ECO:0000259" key="10">
    <source>
        <dbReference type="PROSITE" id="PS51446"/>
    </source>
</evidence>
<keyword evidence="4 7" id="KW-0722">Serine protease inhibitor</keyword>
<evidence type="ECO:0000256" key="3">
    <source>
        <dbReference type="ARBA" id="ARBA00022690"/>
    </source>
</evidence>
<keyword evidence="13" id="KW-1185">Reference proteome</keyword>
<keyword evidence="5 7" id="KW-1015">Disulfide bond</keyword>